<proteinExistence type="inferred from homology"/>
<evidence type="ECO:0000256" key="4">
    <source>
        <dbReference type="ARBA" id="ARBA00022801"/>
    </source>
</evidence>
<dbReference type="GO" id="GO:0009003">
    <property type="term" value="F:signal peptidase activity"/>
    <property type="evidence" value="ECO:0007669"/>
    <property type="project" value="UniProtKB-EC"/>
</dbReference>
<dbReference type="PANTHER" id="PTHR43390:SF1">
    <property type="entry name" value="CHLOROPLAST PROCESSING PEPTIDASE"/>
    <property type="match status" value="1"/>
</dbReference>
<dbReference type="InterPro" id="IPR000223">
    <property type="entry name" value="Pept_S26A_signal_pept_1"/>
</dbReference>
<dbReference type="Pfam" id="PF18936">
    <property type="entry name" value="DUF5684"/>
    <property type="match status" value="1"/>
</dbReference>
<evidence type="ECO:0000259" key="6">
    <source>
        <dbReference type="Pfam" id="PF10502"/>
    </source>
</evidence>
<feature type="domain" description="Peptidase S26" evidence="6">
    <location>
        <begin position="123"/>
        <end position="287"/>
    </location>
</feature>
<dbReference type="GO" id="GO:0006465">
    <property type="term" value="P:signal peptide processing"/>
    <property type="evidence" value="ECO:0007669"/>
    <property type="project" value="InterPro"/>
</dbReference>
<comment type="similarity">
    <text evidence="2">Belongs to the peptidase S26 family.</text>
</comment>
<dbReference type="InterPro" id="IPR019533">
    <property type="entry name" value="Peptidase_S26"/>
</dbReference>
<dbReference type="Gene3D" id="2.10.109.10">
    <property type="entry name" value="Umud Fragment, subunit A"/>
    <property type="match status" value="2"/>
</dbReference>
<dbReference type="InterPro" id="IPR043739">
    <property type="entry name" value="DUF5684"/>
</dbReference>
<dbReference type="GO" id="GO:0016020">
    <property type="term" value="C:membrane"/>
    <property type="evidence" value="ECO:0007669"/>
    <property type="project" value="InterPro"/>
</dbReference>
<evidence type="ECO:0000256" key="1">
    <source>
        <dbReference type="ARBA" id="ARBA00000677"/>
    </source>
</evidence>
<keyword evidence="5" id="KW-0472">Membrane</keyword>
<dbReference type="EC" id="3.4.21.89" evidence="3"/>
<feature type="domain" description="Peptidase S26" evidence="6">
    <location>
        <begin position="440"/>
        <end position="508"/>
    </location>
</feature>
<feature type="transmembrane region" description="Helical" evidence="5">
    <location>
        <begin position="125"/>
        <end position="144"/>
    </location>
</feature>
<organism evidence="7">
    <name type="scientific">marine metagenome</name>
    <dbReference type="NCBI Taxonomy" id="408172"/>
    <lineage>
        <taxon>unclassified sequences</taxon>
        <taxon>metagenomes</taxon>
        <taxon>ecological metagenomes</taxon>
    </lineage>
</organism>
<dbReference type="SUPFAM" id="SSF51306">
    <property type="entry name" value="LexA/Signal peptidase"/>
    <property type="match status" value="2"/>
</dbReference>
<dbReference type="Pfam" id="PF10502">
    <property type="entry name" value="Peptidase_S26"/>
    <property type="match status" value="2"/>
</dbReference>
<name>A0A381U2P8_9ZZZZ</name>
<dbReference type="EMBL" id="UINC01005623">
    <property type="protein sequence ID" value="SVA22500.1"/>
    <property type="molecule type" value="Genomic_DNA"/>
</dbReference>
<dbReference type="PRINTS" id="PR00727">
    <property type="entry name" value="LEADERPTASE"/>
</dbReference>
<dbReference type="InterPro" id="IPR019758">
    <property type="entry name" value="Pept_S26A_signal_pept_1_CS"/>
</dbReference>
<reference evidence="7" key="1">
    <citation type="submission" date="2018-05" db="EMBL/GenBank/DDBJ databases">
        <authorList>
            <person name="Lanie J.A."/>
            <person name="Ng W.-L."/>
            <person name="Kazmierczak K.M."/>
            <person name="Andrzejewski T.M."/>
            <person name="Davidsen T.M."/>
            <person name="Wayne K.J."/>
            <person name="Tettelin H."/>
            <person name="Glass J.I."/>
            <person name="Rusch D."/>
            <person name="Podicherti R."/>
            <person name="Tsui H.-C.T."/>
            <person name="Winkler M.E."/>
        </authorList>
    </citation>
    <scope>NUCLEOTIDE SEQUENCE</scope>
</reference>
<sequence length="566" mass="65895">MTLFQWFIFFLIIQLIHGIGTWKLYKSAGFKEIYAFVPIYNAIVLMKIINRPWWWVFLLFIPIINLLIIPVIWVETCRSFGKNSLTDTLLVLISLGLFIYSINYSNNIEYVINRDLNSKTALGEWVSSIIFAIILATIVHTYFIQPYIIPTGSLEKTLLVGDFLFVSKFHYGARVPQTAISFPMVHDTIVGTGIRSYLNKPQIPYFRLPGFEKVKRNEIVTFSWPADTVRKFFVKEKGVKKPIDKKSNYVKRCVAIPSDTLEIINGIIHINGKISKMPYRAKPIYSYSAFKSSGVSTSKLVQLGIDIQRKFKVTEITQNKYELIRPYILGIIDNNPNNFIVITSSKGIPYDVRSKGRILLTEITDFKIDLLLTEAEAEIVTNSKLIDSLKRNFKTFKSYNTSFFPNDIKYNWNEDNFGPIIIPKKGVKVKLTSTNLPIFKKLIRDYEKNALAIENNVIKINNLPTKEYTFKQDYFWMMGDNRYRSEDSRVWGFVPEDHIVGKPVFIWMSIDGINDGFKKWKIRWNRVFTTVNLDGEPKSYRWHFLIIILITLGFYEYNKRKKSKTT</sequence>
<dbReference type="PROSITE" id="PS00761">
    <property type="entry name" value="SPASE_I_3"/>
    <property type="match status" value="1"/>
</dbReference>
<keyword evidence="4" id="KW-0378">Hydrolase</keyword>
<feature type="transmembrane region" description="Helical" evidence="5">
    <location>
        <begin position="85"/>
        <end position="104"/>
    </location>
</feature>
<dbReference type="AlphaFoldDB" id="A0A381U2P8"/>
<protein>
    <recommendedName>
        <fullName evidence="3">signal peptidase I</fullName>
        <ecNumber evidence="3">3.4.21.89</ecNumber>
    </recommendedName>
</protein>
<feature type="transmembrane region" description="Helical" evidence="5">
    <location>
        <begin position="53"/>
        <end position="73"/>
    </location>
</feature>
<feature type="transmembrane region" description="Helical" evidence="5">
    <location>
        <begin position="540"/>
        <end position="557"/>
    </location>
</feature>
<dbReference type="GO" id="GO:0004252">
    <property type="term" value="F:serine-type endopeptidase activity"/>
    <property type="evidence" value="ECO:0007669"/>
    <property type="project" value="InterPro"/>
</dbReference>
<keyword evidence="5" id="KW-1133">Transmembrane helix</keyword>
<comment type="catalytic activity">
    <reaction evidence="1">
        <text>Cleavage of hydrophobic, N-terminal signal or leader sequences from secreted and periplasmic proteins.</text>
        <dbReference type="EC" id="3.4.21.89"/>
    </reaction>
</comment>
<evidence type="ECO:0000256" key="3">
    <source>
        <dbReference type="ARBA" id="ARBA00013208"/>
    </source>
</evidence>
<dbReference type="InterPro" id="IPR036286">
    <property type="entry name" value="LexA/Signal_pep-like_sf"/>
</dbReference>
<evidence type="ECO:0000256" key="5">
    <source>
        <dbReference type="SAM" id="Phobius"/>
    </source>
</evidence>
<keyword evidence="5" id="KW-0812">Transmembrane</keyword>
<dbReference type="CDD" id="cd06530">
    <property type="entry name" value="S26_SPase_I"/>
    <property type="match status" value="2"/>
</dbReference>
<evidence type="ECO:0000313" key="7">
    <source>
        <dbReference type="EMBL" id="SVA22500.1"/>
    </source>
</evidence>
<accession>A0A381U2P8</accession>
<dbReference type="NCBIfam" id="TIGR02227">
    <property type="entry name" value="sigpep_I_bact"/>
    <property type="match status" value="1"/>
</dbReference>
<gene>
    <name evidence="7" type="ORF">METZ01_LOCUS75354</name>
</gene>
<evidence type="ECO:0000256" key="2">
    <source>
        <dbReference type="ARBA" id="ARBA00009370"/>
    </source>
</evidence>
<dbReference type="PANTHER" id="PTHR43390">
    <property type="entry name" value="SIGNAL PEPTIDASE I"/>
    <property type="match status" value="1"/>
</dbReference>